<sequence>MYLIHVSVPPSTAAQTHLAAHREYLLAQFEQGNFLLFGPYEPRNGGGLILAHAASREALDAVLAQDPYFIHQAADYRVQEFSAAKIAANIADYQV</sequence>
<dbReference type="PANTHER" id="PTHR37828">
    <property type="entry name" value="GSR2449 PROTEIN"/>
    <property type="match status" value="1"/>
</dbReference>
<protein>
    <submittedName>
        <fullName evidence="3">Uncharacterized conserved protein YciI, contains a putative active-site phosphohistidine</fullName>
    </submittedName>
</protein>
<organism evidence="3 4">
    <name type="scientific">Pasteurella testudinis DSM 23072</name>
    <dbReference type="NCBI Taxonomy" id="1122938"/>
    <lineage>
        <taxon>Bacteria</taxon>
        <taxon>Pseudomonadati</taxon>
        <taxon>Pseudomonadota</taxon>
        <taxon>Gammaproteobacteria</taxon>
        <taxon>Pasteurellales</taxon>
        <taxon>Pasteurellaceae</taxon>
        <taxon>Pasteurella</taxon>
    </lineage>
</organism>
<dbReference type="STRING" id="1122938.SAMN05660772_00527"/>
<dbReference type="Gene3D" id="3.30.70.1060">
    <property type="entry name" value="Dimeric alpha+beta barrel"/>
    <property type="match status" value="1"/>
</dbReference>
<evidence type="ECO:0000256" key="1">
    <source>
        <dbReference type="ARBA" id="ARBA00007689"/>
    </source>
</evidence>
<dbReference type="EMBL" id="FWWV01000002">
    <property type="protein sequence ID" value="SMB80045.1"/>
    <property type="molecule type" value="Genomic_DNA"/>
</dbReference>
<keyword evidence="4" id="KW-1185">Reference proteome</keyword>
<dbReference type="PANTHER" id="PTHR37828:SF1">
    <property type="entry name" value="YCII-RELATED DOMAIN-CONTAINING PROTEIN"/>
    <property type="match status" value="1"/>
</dbReference>
<name>A0A1W1UG21_9PAST</name>
<dbReference type="Proteomes" id="UP000192408">
    <property type="component" value="Unassembled WGS sequence"/>
</dbReference>
<accession>A0A1W1UG21</accession>
<feature type="domain" description="YCII-related" evidence="2">
    <location>
        <begin position="10"/>
        <end position="81"/>
    </location>
</feature>
<comment type="similarity">
    <text evidence="1">Belongs to the YciI family.</text>
</comment>
<dbReference type="InterPro" id="IPR005545">
    <property type="entry name" value="YCII"/>
</dbReference>
<reference evidence="4" key="1">
    <citation type="submission" date="2017-04" db="EMBL/GenBank/DDBJ databases">
        <authorList>
            <person name="Varghese N."/>
            <person name="Submissions S."/>
        </authorList>
    </citation>
    <scope>NUCLEOTIDE SEQUENCE [LARGE SCALE GENOMIC DNA]</scope>
    <source>
        <strain evidence="4">DSM 23072</strain>
    </source>
</reference>
<dbReference type="InterPro" id="IPR011008">
    <property type="entry name" value="Dimeric_a/b-barrel"/>
</dbReference>
<dbReference type="AlphaFoldDB" id="A0A1W1UG21"/>
<proteinExistence type="inferred from homology"/>
<dbReference type="Pfam" id="PF03795">
    <property type="entry name" value="YCII"/>
    <property type="match status" value="1"/>
</dbReference>
<gene>
    <name evidence="3" type="ORF">SAMN05660772_00527</name>
</gene>
<evidence type="ECO:0000313" key="4">
    <source>
        <dbReference type="Proteomes" id="UP000192408"/>
    </source>
</evidence>
<evidence type="ECO:0000259" key="2">
    <source>
        <dbReference type="Pfam" id="PF03795"/>
    </source>
</evidence>
<evidence type="ECO:0000313" key="3">
    <source>
        <dbReference type="EMBL" id="SMB80045.1"/>
    </source>
</evidence>
<dbReference type="RefSeq" id="WP_084255857.1">
    <property type="nucleotide sequence ID" value="NZ_FWWV01000002.1"/>
</dbReference>
<dbReference type="SUPFAM" id="SSF54909">
    <property type="entry name" value="Dimeric alpha+beta barrel"/>
    <property type="match status" value="1"/>
</dbReference>